<dbReference type="GO" id="GO:0005829">
    <property type="term" value="C:cytosol"/>
    <property type="evidence" value="ECO:0007669"/>
    <property type="project" value="TreeGrafter"/>
</dbReference>
<keyword evidence="6" id="KW-0627">Porphyrin biosynthesis</keyword>
<name>A0A6P4E6W6_DRORH</name>
<keyword evidence="14" id="KW-1185">Reference proteome</keyword>
<proteinExistence type="inferred from homology"/>
<evidence type="ECO:0000313" key="15">
    <source>
        <dbReference type="RefSeq" id="XP_016969211.1"/>
    </source>
</evidence>
<dbReference type="OrthoDB" id="5595751at2759"/>
<comment type="pathway">
    <text evidence="1">Porphyrin-containing compound metabolism; protoporphyrin-IX biosynthesis; coproporphyrinogen-III from 5-aminolevulinate: step 3/4.</text>
</comment>
<comment type="catalytic activity">
    <reaction evidence="10">
        <text>hydroxymethylbilane = uroporphyrinogen III + H2O</text>
        <dbReference type="Rhea" id="RHEA:18965"/>
        <dbReference type="ChEBI" id="CHEBI:15377"/>
        <dbReference type="ChEBI" id="CHEBI:57308"/>
        <dbReference type="ChEBI" id="CHEBI:57845"/>
        <dbReference type="EC" id="4.2.1.75"/>
    </reaction>
</comment>
<organism evidence="15">
    <name type="scientific">Drosophila rhopaloa</name>
    <name type="common">Fruit fly</name>
    <dbReference type="NCBI Taxonomy" id="1041015"/>
    <lineage>
        <taxon>Eukaryota</taxon>
        <taxon>Metazoa</taxon>
        <taxon>Ecdysozoa</taxon>
        <taxon>Arthropoda</taxon>
        <taxon>Hexapoda</taxon>
        <taxon>Insecta</taxon>
        <taxon>Pterygota</taxon>
        <taxon>Neoptera</taxon>
        <taxon>Endopterygota</taxon>
        <taxon>Diptera</taxon>
        <taxon>Brachycera</taxon>
        <taxon>Muscomorpha</taxon>
        <taxon>Ephydroidea</taxon>
        <taxon>Drosophilidae</taxon>
        <taxon>Drosophila</taxon>
        <taxon>Sophophora</taxon>
    </lineage>
</organism>
<dbReference type="GO" id="GO:0006780">
    <property type="term" value="P:uroporphyrinogen III biosynthetic process"/>
    <property type="evidence" value="ECO:0007669"/>
    <property type="project" value="InterPro"/>
</dbReference>
<dbReference type="InterPro" id="IPR036108">
    <property type="entry name" value="4pyrrol_syn_uPrphyn_synt_sf"/>
</dbReference>
<dbReference type="FunFam" id="3.40.50.10090:FF:000003">
    <property type="entry name" value="uroporphyrinogen-III synthase"/>
    <property type="match status" value="1"/>
</dbReference>
<keyword evidence="5" id="KW-0456">Lyase</keyword>
<dbReference type="GO" id="GO:0006785">
    <property type="term" value="P:heme B biosynthetic process"/>
    <property type="evidence" value="ECO:0007669"/>
    <property type="project" value="UniProtKB-ARBA"/>
</dbReference>
<evidence type="ECO:0000313" key="14">
    <source>
        <dbReference type="Proteomes" id="UP001652680"/>
    </source>
</evidence>
<dbReference type="CTD" id="41908"/>
<dbReference type="OMA" id="VNANNLC"/>
<evidence type="ECO:0000256" key="4">
    <source>
        <dbReference type="ARBA" id="ARBA00023133"/>
    </source>
</evidence>
<evidence type="ECO:0000259" key="12">
    <source>
        <dbReference type="Pfam" id="PF02602"/>
    </source>
</evidence>
<evidence type="ECO:0000256" key="2">
    <source>
        <dbReference type="ARBA" id="ARBA00008133"/>
    </source>
</evidence>
<dbReference type="UniPathway" id="UPA00251">
    <property type="reaction ID" value="UER00320"/>
</dbReference>
<protein>
    <recommendedName>
        <fullName evidence="9">Uroporphyrinogen-III synthase</fullName>
        <ecNumber evidence="3">4.2.1.75</ecNumber>
    </recommendedName>
    <alternativeName>
        <fullName evidence="8">Hydroxymethylbilane hydrolyase [cyclizing]</fullName>
    </alternativeName>
    <alternativeName>
        <fullName evidence="7">Uroporphyrinogen-III cosynthase</fullName>
    </alternativeName>
</protein>
<dbReference type="Gene3D" id="3.40.50.10090">
    <property type="match status" value="2"/>
</dbReference>
<dbReference type="InterPro" id="IPR039793">
    <property type="entry name" value="UROS/Hem4"/>
</dbReference>
<dbReference type="GeneID" id="108037199"/>
<dbReference type="RefSeq" id="XP_016969211.1">
    <property type="nucleotide sequence ID" value="XM_017113722.1"/>
</dbReference>
<dbReference type="CDD" id="cd06578">
    <property type="entry name" value="HemD"/>
    <property type="match status" value="1"/>
</dbReference>
<evidence type="ECO:0000313" key="13">
    <source>
        <dbReference type="EnsemblMetazoa" id="XP_016969211.1"/>
    </source>
</evidence>
<evidence type="ECO:0000256" key="11">
    <source>
        <dbReference type="ARBA" id="ARBA00060039"/>
    </source>
</evidence>
<accession>A0A6P4E6W6</accession>
<sequence>MGERNKRPVILLKVPSSDDFYGSALRSHNLDPIFIAPSHFVFKNLKQLQAKLQEPHRYAGIIFAAPRCVQAVNEALDKAPLPSCWRPLHNYALGKNTHSSAWFTLQNLPTLGDHAVNANNLCDLIVETFGPKRDLPLLMPCGNGVGQTLRLRLVAQGFRVDACEVYESRSHPEFVNQMRHALKFKRMETIVFFGPSSVRSALEFFESFKVSLKDRKMIAVGSGTRKAMEDAGIQADAVVDAADVDHLIKVIKS</sequence>
<evidence type="ECO:0000256" key="8">
    <source>
        <dbReference type="ARBA" id="ARBA00032649"/>
    </source>
</evidence>
<evidence type="ECO:0000256" key="1">
    <source>
        <dbReference type="ARBA" id="ARBA00004772"/>
    </source>
</evidence>
<dbReference type="GO" id="GO:0006782">
    <property type="term" value="P:protoporphyrinogen IX biosynthetic process"/>
    <property type="evidence" value="ECO:0007669"/>
    <property type="project" value="UniProtKB-UniPathway"/>
</dbReference>
<evidence type="ECO:0000256" key="3">
    <source>
        <dbReference type="ARBA" id="ARBA00013109"/>
    </source>
</evidence>
<evidence type="ECO:0000256" key="9">
    <source>
        <dbReference type="ARBA" id="ARBA00040167"/>
    </source>
</evidence>
<dbReference type="EnsemblMetazoa" id="XM_017113722.1">
    <property type="protein sequence ID" value="XP_016969211.1"/>
    <property type="gene ID" value="LOC108037199"/>
</dbReference>
<gene>
    <name evidence="15" type="primary">LOC108037199</name>
    <name evidence="13" type="synonym">108037199</name>
</gene>
<dbReference type="PANTHER" id="PTHR12390">
    <property type="entry name" value="UROPORPHYRINOGEN III SYNTHASE"/>
    <property type="match status" value="1"/>
</dbReference>
<reference evidence="13" key="3">
    <citation type="submission" date="2025-05" db="UniProtKB">
        <authorList>
            <consortium name="EnsemblMetazoa"/>
        </authorList>
    </citation>
    <scope>IDENTIFICATION</scope>
</reference>
<evidence type="ECO:0000256" key="5">
    <source>
        <dbReference type="ARBA" id="ARBA00023239"/>
    </source>
</evidence>
<comment type="function">
    <text evidence="11">Catalyzes cyclization of the linear tetrapyrrole, hydroxymethylbilane, to the macrocyclic uroporphyrinogen III, the branch point for the various sub-pathways leading to the wide diversity of porphyrins. Porphyrins act as cofactors for a multitude of enzymes that perform a variety of processes within the cell such as methionine synthesis (vitamin B12) or oxygen transport (heme).</text>
</comment>
<dbReference type="InterPro" id="IPR003754">
    <property type="entry name" value="4pyrrol_synth_uPrphyn_synth"/>
</dbReference>
<evidence type="ECO:0000256" key="10">
    <source>
        <dbReference type="ARBA" id="ARBA00048617"/>
    </source>
</evidence>
<dbReference type="SUPFAM" id="SSF69618">
    <property type="entry name" value="HemD-like"/>
    <property type="match status" value="1"/>
</dbReference>
<keyword evidence="4" id="KW-0350">Heme biosynthesis</keyword>
<dbReference type="Proteomes" id="UP001652680">
    <property type="component" value="Unassembled WGS sequence"/>
</dbReference>
<feature type="domain" description="Tetrapyrrole biosynthesis uroporphyrinogen III synthase" evidence="12">
    <location>
        <begin position="23"/>
        <end position="248"/>
    </location>
</feature>
<dbReference type="AlphaFoldDB" id="A0A6P4E6W6"/>
<comment type="similarity">
    <text evidence="2">Belongs to the uroporphyrinogen-III synthase family.</text>
</comment>
<reference evidence="14" key="1">
    <citation type="journal article" date="2021" name="Elife">
        <title>Highly contiguous assemblies of 101 drosophilid genomes.</title>
        <authorList>
            <person name="Kim B.Y."/>
            <person name="Wang J.R."/>
            <person name="Miller D.E."/>
            <person name="Barmina O."/>
            <person name="Delaney E."/>
            <person name="Thompson A."/>
            <person name="Comeault A.A."/>
            <person name="Peede D."/>
            <person name="D'Agostino E.R."/>
            <person name="Pelaez J."/>
            <person name="Aguilar J.M."/>
            <person name="Haji D."/>
            <person name="Matsunaga T."/>
            <person name="Armstrong E.E."/>
            <person name="Zych M."/>
            <person name="Ogawa Y."/>
            <person name="Stamenkovic-Radak M."/>
            <person name="Jelic M."/>
            <person name="Veselinovic M.S."/>
            <person name="Tanaskovic M."/>
            <person name="Eric P."/>
            <person name="Gao J.J."/>
            <person name="Katoh T.K."/>
            <person name="Toda M.J."/>
            <person name="Watabe H."/>
            <person name="Watada M."/>
            <person name="Davis J.S."/>
            <person name="Moyle L.C."/>
            <person name="Manoli G."/>
            <person name="Bertolini E."/>
            <person name="Kostal V."/>
            <person name="Hawley R.S."/>
            <person name="Takahashi A."/>
            <person name="Jones C.D."/>
            <person name="Price D.K."/>
            <person name="Whiteman N."/>
            <person name="Kopp A."/>
            <person name="Matute D.R."/>
            <person name="Petrov D.A."/>
        </authorList>
    </citation>
    <scope>NUCLEOTIDE SEQUENCE [LARGE SCALE GENOMIC DNA]</scope>
</reference>
<dbReference type="PANTHER" id="PTHR12390:SF0">
    <property type="entry name" value="UROPORPHYRINOGEN-III SYNTHASE"/>
    <property type="match status" value="1"/>
</dbReference>
<dbReference type="GO" id="GO:0004852">
    <property type="term" value="F:uroporphyrinogen-III synthase activity"/>
    <property type="evidence" value="ECO:0007669"/>
    <property type="project" value="UniProtKB-EC"/>
</dbReference>
<evidence type="ECO:0000256" key="6">
    <source>
        <dbReference type="ARBA" id="ARBA00023244"/>
    </source>
</evidence>
<reference evidence="15" key="2">
    <citation type="submission" date="2025-04" db="UniProtKB">
        <authorList>
            <consortium name="RefSeq"/>
        </authorList>
    </citation>
    <scope>IDENTIFICATION</scope>
</reference>
<evidence type="ECO:0000256" key="7">
    <source>
        <dbReference type="ARBA" id="ARBA00031702"/>
    </source>
</evidence>
<dbReference type="Pfam" id="PF02602">
    <property type="entry name" value="HEM4"/>
    <property type="match status" value="1"/>
</dbReference>
<dbReference type="EC" id="4.2.1.75" evidence="3"/>